<accession>K5Y6N5</accession>
<dbReference type="InParanoid" id="K5Y6N5"/>
<dbReference type="KEGG" id="abp:AGABI1DRAFT81570"/>
<gene>
    <name evidence="1" type="ORF">AGABI1DRAFT_81570</name>
</gene>
<protein>
    <submittedName>
        <fullName evidence="1">Uncharacterized protein</fullName>
    </submittedName>
</protein>
<evidence type="ECO:0000313" key="2">
    <source>
        <dbReference type="Proteomes" id="UP000008493"/>
    </source>
</evidence>
<name>K5Y6N5_AGABU</name>
<dbReference type="HOGENOM" id="CLU_3086646_0_0_1"/>
<dbReference type="GeneID" id="18831755"/>
<sequence>MVGYTCLVNDDGGDSEYFCLFSGGSPSGVSRFGECLICVGSNLRGPGSGGYG</sequence>
<evidence type="ECO:0000313" key="1">
    <source>
        <dbReference type="EMBL" id="EKM83845.1"/>
    </source>
</evidence>
<keyword evidence="2" id="KW-1185">Reference proteome</keyword>
<organism evidence="1 2">
    <name type="scientific">Agaricus bisporus var. burnettii (strain JB137-S8 / ATCC MYA-4627 / FGSC 10392)</name>
    <name type="common">White button mushroom</name>
    <dbReference type="NCBI Taxonomy" id="597362"/>
    <lineage>
        <taxon>Eukaryota</taxon>
        <taxon>Fungi</taxon>
        <taxon>Dikarya</taxon>
        <taxon>Basidiomycota</taxon>
        <taxon>Agaricomycotina</taxon>
        <taxon>Agaricomycetes</taxon>
        <taxon>Agaricomycetidae</taxon>
        <taxon>Agaricales</taxon>
        <taxon>Agaricineae</taxon>
        <taxon>Agaricaceae</taxon>
        <taxon>Agaricus</taxon>
    </lineage>
</organism>
<dbReference type="Proteomes" id="UP000008493">
    <property type="component" value="Unassembled WGS sequence"/>
</dbReference>
<proteinExistence type="predicted"/>
<dbReference type="EMBL" id="JH971385">
    <property type="protein sequence ID" value="EKM83845.1"/>
    <property type="molecule type" value="Genomic_DNA"/>
</dbReference>
<reference evidence="2" key="1">
    <citation type="journal article" date="2012" name="Proc. Natl. Acad. Sci. U.S.A.">
        <title>Genome sequence of the button mushroom Agaricus bisporus reveals mechanisms governing adaptation to a humic-rich ecological niche.</title>
        <authorList>
            <person name="Morin E."/>
            <person name="Kohler A."/>
            <person name="Baker A.R."/>
            <person name="Foulongne-Oriol M."/>
            <person name="Lombard V."/>
            <person name="Nagy L.G."/>
            <person name="Ohm R.A."/>
            <person name="Patyshakuliyeva A."/>
            <person name="Brun A."/>
            <person name="Aerts A.L."/>
            <person name="Bailey A.M."/>
            <person name="Billette C."/>
            <person name="Coutinho P.M."/>
            <person name="Deakin G."/>
            <person name="Doddapaneni H."/>
            <person name="Floudas D."/>
            <person name="Grimwood J."/>
            <person name="Hilden K."/>
            <person name="Kuees U."/>
            <person name="LaButti K.M."/>
            <person name="Lapidus A."/>
            <person name="Lindquist E.A."/>
            <person name="Lucas S.M."/>
            <person name="Murat C."/>
            <person name="Riley R.W."/>
            <person name="Salamov A.A."/>
            <person name="Schmutz J."/>
            <person name="Subramanian V."/>
            <person name="Woesten H.A.B."/>
            <person name="Xu J."/>
            <person name="Eastwood D.C."/>
            <person name="Foster G.D."/>
            <person name="Sonnenberg A.S."/>
            <person name="Cullen D."/>
            <person name="de Vries R.P."/>
            <person name="Lundell T."/>
            <person name="Hibbett D.S."/>
            <person name="Henrissat B."/>
            <person name="Burton K.S."/>
            <person name="Kerrigan R.W."/>
            <person name="Challen M.P."/>
            <person name="Grigoriev I.V."/>
            <person name="Martin F."/>
        </authorList>
    </citation>
    <scope>NUCLEOTIDE SEQUENCE [LARGE SCALE GENOMIC DNA]</scope>
    <source>
        <strain evidence="2">JB137-S8 / ATCC MYA-4627 / FGSC 10392</strain>
    </source>
</reference>
<dbReference type="AlphaFoldDB" id="K5Y6N5"/>
<dbReference type="RefSeq" id="XP_007325276.1">
    <property type="nucleotide sequence ID" value="XM_007325214.1"/>
</dbReference>